<accession>K7YW60</accession>
<reference evidence="1 2" key="1">
    <citation type="journal article" date="2012" name="BMC Genomics">
        <title>Genome analysis of a simultaneously predatory and prey-independent, novel Bdellovibrio bacteriovorus from the River Tiber, supports in silico predictions of both ancient and recent lateral gene transfer from diverse bacteria.</title>
        <authorList>
            <person name="Hobley L."/>
            <person name="Lerner T.R."/>
            <person name="Williams L.E."/>
            <person name="Lambert C."/>
            <person name="Till R."/>
            <person name="Milner D.S."/>
            <person name="Basford S.M."/>
            <person name="Capeness M.J."/>
            <person name="Fenton A.K."/>
            <person name="Atterbury R.J."/>
            <person name="Harris M.A."/>
            <person name="Sockett R.E."/>
        </authorList>
    </citation>
    <scope>NUCLEOTIDE SEQUENCE [LARGE SCALE GENOMIC DNA]</scope>
    <source>
        <strain evidence="1 2">Tiberius</strain>
    </source>
</reference>
<evidence type="ECO:0000313" key="2">
    <source>
        <dbReference type="Proteomes" id="UP000010074"/>
    </source>
</evidence>
<protein>
    <submittedName>
        <fullName evidence="1">Uncharacterized protein</fullName>
    </submittedName>
</protein>
<dbReference type="HOGENOM" id="CLU_3402274_0_0_7"/>
<gene>
    <name evidence="1" type="ORF">Bdt_1226</name>
</gene>
<dbReference type="EMBL" id="CP002930">
    <property type="protein sequence ID" value="AFY00925.1"/>
    <property type="molecule type" value="Genomic_DNA"/>
</dbReference>
<name>K7YW60_BDEBC</name>
<evidence type="ECO:0000313" key="1">
    <source>
        <dbReference type="EMBL" id="AFY00925.1"/>
    </source>
</evidence>
<sequence>MPKFLPVSDPKTGFHNLLVASDGLCYIDSG</sequence>
<dbReference type="Proteomes" id="UP000010074">
    <property type="component" value="Chromosome"/>
</dbReference>
<dbReference type="AlphaFoldDB" id="K7YW60"/>
<proteinExistence type="predicted"/>
<organism evidence="1 2">
    <name type="scientific">Bdellovibrio bacteriovorus str. Tiberius</name>
    <dbReference type="NCBI Taxonomy" id="1069642"/>
    <lineage>
        <taxon>Bacteria</taxon>
        <taxon>Pseudomonadati</taxon>
        <taxon>Bdellovibrionota</taxon>
        <taxon>Bdellovibrionia</taxon>
        <taxon>Bdellovibrionales</taxon>
        <taxon>Pseudobdellovibrionaceae</taxon>
        <taxon>Bdellovibrio</taxon>
    </lineage>
</organism>
<dbReference type="KEGG" id="bbat:Bdt_1226"/>